<feature type="transmembrane region" description="Helical" evidence="1">
    <location>
        <begin position="93"/>
        <end position="110"/>
    </location>
</feature>
<name>A0ABY6ZZL1_9PSED</name>
<keyword evidence="1" id="KW-0812">Transmembrane</keyword>
<dbReference type="RefSeq" id="WP_254471326.1">
    <property type="nucleotide sequence ID" value="NZ_CP113432.1"/>
</dbReference>
<reference evidence="2" key="1">
    <citation type="submission" date="2022-11" db="EMBL/GenBank/DDBJ databases">
        <title>Pseudomonas triclosanedens sp. nov., a triclosan degrader isolated from activated sludge.</title>
        <authorList>
            <person name="Yin Y."/>
            <person name="Lu Z."/>
        </authorList>
    </citation>
    <scope>NUCLEOTIDE SEQUENCE</scope>
    <source>
        <strain evidence="2">ZM23</strain>
    </source>
</reference>
<evidence type="ECO:0000313" key="3">
    <source>
        <dbReference type="Proteomes" id="UP001163624"/>
    </source>
</evidence>
<evidence type="ECO:0000313" key="2">
    <source>
        <dbReference type="EMBL" id="WAI50389.1"/>
    </source>
</evidence>
<keyword evidence="3" id="KW-1185">Reference proteome</keyword>
<organism evidence="2 3">
    <name type="scientific">Pseudomonas triclosanedens</name>
    <dbReference type="NCBI Taxonomy" id="2961893"/>
    <lineage>
        <taxon>Bacteria</taxon>
        <taxon>Pseudomonadati</taxon>
        <taxon>Pseudomonadota</taxon>
        <taxon>Gammaproteobacteria</taxon>
        <taxon>Pseudomonadales</taxon>
        <taxon>Pseudomonadaceae</taxon>
        <taxon>Pseudomonas</taxon>
    </lineage>
</organism>
<keyword evidence="1" id="KW-1133">Transmembrane helix</keyword>
<gene>
    <name evidence="2" type="ORF">OU419_03735</name>
</gene>
<feature type="transmembrane region" description="Helical" evidence="1">
    <location>
        <begin position="12"/>
        <end position="32"/>
    </location>
</feature>
<keyword evidence="1" id="KW-0472">Membrane</keyword>
<proteinExistence type="predicted"/>
<evidence type="ECO:0000256" key="1">
    <source>
        <dbReference type="SAM" id="Phobius"/>
    </source>
</evidence>
<sequence>MNRAATRGRLNLGWWLLLLLALGPLLLLLAAIEETGWAAQLATPVFVIGLASMFATLPLFRGYKLALIATQKARDDPAEPAAWQTLGAAQRRGLLVGSLPAWIGALAVLVDLNGVAVLLLGIASLVIFWLYHIPRQLI</sequence>
<dbReference type="Proteomes" id="UP001163624">
    <property type="component" value="Chromosome"/>
</dbReference>
<feature type="transmembrane region" description="Helical" evidence="1">
    <location>
        <begin position="38"/>
        <end position="60"/>
    </location>
</feature>
<feature type="transmembrane region" description="Helical" evidence="1">
    <location>
        <begin position="116"/>
        <end position="133"/>
    </location>
</feature>
<dbReference type="EMBL" id="CP113432">
    <property type="protein sequence ID" value="WAI50389.1"/>
    <property type="molecule type" value="Genomic_DNA"/>
</dbReference>
<protein>
    <submittedName>
        <fullName evidence="2">MFS transporter</fullName>
    </submittedName>
</protein>
<accession>A0ABY6ZZL1</accession>